<proteinExistence type="predicted"/>
<comment type="caution">
    <text evidence="1">The sequence shown here is derived from an EMBL/GenBank/DDBJ whole genome shotgun (WGS) entry which is preliminary data.</text>
</comment>
<dbReference type="AlphaFoldDB" id="A0AAN5C270"/>
<sequence length="72" mass="8184">MVQRRIESVFAALDLLTLHKILAHPKYGNKPMQTALVDAQWPRSSYDTSRDLLFWNSQDPVTKSGSVERGLV</sequence>
<dbReference type="EMBL" id="BSYA01000152">
    <property type="protein sequence ID" value="GMG34908.1"/>
    <property type="molecule type" value="Genomic_DNA"/>
</dbReference>
<accession>A0AAN5C270</accession>
<reference evidence="1" key="1">
    <citation type="submission" date="2023-04" db="EMBL/GenBank/DDBJ databases">
        <title>Aspergillus oryzae NBRC 4228.</title>
        <authorList>
            <person name="Ichikawa N."/>
            <person name="Sato H."/>
            <person name="Tonouchi N."/>
        </authorList>
    </citation>
    <scope>NUCLEOTIDE SEQUENCE</scope>
    <source>
        <strain evidence="1">NBRC 4228</strain>
    </source>
</reference>
<evidence type="ECO:0000313" key="1">
    <source>
        <dbReference type="EMBL" id="GMG34908.1"/>
    </source>
</evidence>
<name>A0AAN5C270_ASPOZ</name>
<evidence type="ECO:0000313" key="2">
    <source>
        <dbReference type="Proteomes" id="UP001165205"/>
    </source>
</evidence>
<gene>
    <name evidence="1" type="ORF">Aory04_001019700</name>
</gene>
<organism evidence="1 2">
    <name type="scientific">Aspergillus oryzae</name>
    <name type="common">Yellow koji mold</name>
    <dbReference type="NCBI Taxonomy" id="5062"/>
    <lineage>
        <taxon>Eukaryota</taxon>
        <taxon>Fungi</taxon>
        <taxon>Dikarya</taxon>
        <taxon>Ascomycota</taxon>
        <taxon>Pezizomycotina</taxon>
        <taxon>Eurotiomycetes</taxon>
        <taxon>Eurotiomycetidae</taxon>
        <taxon>Eurotiales</taxon>
        <taxon>Aspergillaceae</taxon>
        <taxon>Aspergillus</taxon>
        <taxon>Aspergillus subgen. Circumdati</taxon>
    </lineage>
</organism>
<protein>
    <submittedName>
        <fullName evidence="1">Unnamed protein product</fullName>
    </submittedName>
</protein>
<dbReference type="Proteomes" id="UP001165205">
    <property type="component" value="Unassembled WGS sequence"/>
</dbReference>